<sequence length="108" mass="12503">MVITGVIIGIVIAYVSFMILGEYGVFIMLAILFGMFLSIYLKTKQNYEDLQLIKKHLGIKAEEERIEGQEEDYANLEKLENDNAVMTKFNKKIDEELKKYTSKTENKN</sequence>
<evidence type="ECO:0000313" key="3">
    <source>
        <dbReference type="Proteomes" id="UP001596989"/>
    </source>
</evidence>
<protein>
    <submittedName>
        <fullName evidence="2">Uncharacterized protein</fullName>
    </submittedName>
</protein>
<feature type="transmembrane region" description="Helical" evidence="1">
    <location>
        <begin position="6"/>
        <end position="37"/>
    </location>
</feature>
<dbReference type="Proteomes" id="UP001596989">
    <property type="component" value="Unassembled WGS sequence"/>
</dbReference>
<gene>
    <name evidence="2" type="ORF">ACFQ2I_06575</name>
</gene>
<proteinExistence type="predicted"/>
<name>A0ABW3HNK1_9BACL</name>
<evidence type="ECO:0000256" key="1">
    <source>
        <dbReference type="SAM" id="Phobius"/>
    </source>
</evidence>
<keyword evidence="1" id="KW-0472">Membrane</keyword>
<accession>A0ABW3HNK1</accession>
<comment type="caution">
    <text evidence="2">The sequence shown here is derived from an EMBL/GenBank/DDBJ whole genome shotgun (WGS) entry which is preliminary data.</text>
</comment>
<keyword evidence="1" id="KW-1133">Transmembrane helix</keyword>
<keyword evidence="3" id="KW-1185">Reference proteome</keyword>
<evidence type="ECO:0000313" key="2">
    <source>
        <dbReference type="EMBL" id="MFD0959054.1"/>
    </source>
</evidence>
<reference evidence="3" key="1">
    <citation type="journal article" date="2019" name="Int. J. Syst. Evol. Microbiol.">
        <title>The Global Catalogue of Microorganisms (GCM) 10K type strain sequencing project: providing services to taxonomists for standard genome sequencing and annotation.</title>
        <authorList>
            <consortium name="The Broad Institute Genomics Platform"/>
            <consortium name="The Broad Institute Genome Sequencing Center for Infectious Disease"/>
            <person name="Wu L."/>
            <person name="Ma J."/>
        </authorList>
    </citation>
    <scope>NUCLEOTIDE SEQUENCE [LARGE SCALE GENOMIC DNA]</scope>
    <source>
        <strain evidence="3">CCUG 59129</strain>
    </source>
</reference>
<keyword evidence="1" id="KW-0812">Transmembrane</keyword>
<organism evidence="2 3">
    <name type="scientific">Paenibacillus chungangensis</name>
    <dbReference type="NCBI Taxonomy" id="696535"/>
    <lineage>
        <taxon>Bacteria</taxon>
        <taxon>Bacillati</taxon>
        <taxon>Bacillota</taxon>
        <taxon>Bacilli</taxon>
        <taxon>Bacillales</taxon>
        <taxon>Paenibacillaceae</taxon>
        <taxon>Paenibacillus</taxon>
    </lineage>
</organism>
<dbReference type="EMBL" id="JBHTJZ010000005">
    <property type="protein sequence ID" value="MFD0959054.1"/>
    <property type="molecule type" value="Genomic_DNA"/>
</dbReference>
<dbReference type="RefSeq" id="WP_377562895.1">
    <property type="nucleotide sequence ID" value="NZ_JBHTJZ010000005.1"/>
</dbReference>